<dbReference type="PANTHER" id="PTHR32294:SF0">
    <property type="entry name" value="DNA POLYMERASE III SUBUNIT ALPHA"/>
    <property type="match status" value="1"/>
</dbReference>
<keyword evidence="6" id="KW-0548">Nucleotidyltransferase</keyword>
<protein>
    <recommendedName>
        <fullName evidence="4">DNA polymerase III subunit alpha</fullName>
        <ecNumber evidence="3">2.7.7.7</ecNumber>
    </recommendedName>
</protein>
<feature type="domain" description="Polymerase/histidinol phosphatase N-terminal" evidence="12">
    <location>
        <begin position="3"/>
        <end position="70"/>
    </location>
</feature>
<comment type="similarity">
    <text evidence="2">Belongs to the DNA polymerase type-C family. DnaE subfamily.</text>
</comment>
<evidence type="ECO:0000256" key="3">
    <source>
        <dbReference type="ARBA" id="ARBA00012417"/>
    </source>
</evidence>
<keyword evidence="14" id="KW-1185">Reference proteome</keyword>
<evidence type="ECO:0000256" key="7">
    <source>
        <dbReference type="ARBA" id="ARBA00022705"/>
    </source>
</evidence>
<dbReference type="EMBL" id="PPPX01000001">
    <property type="protein sequence ID" value="POA10203.1"/>
    <property type="molecule type" value="Genomic_DNA"/>
</dbReference>
<evidence type="ECO:0000256" key="2">
    <source>
        <dbReference type="ARBA" id="ARBA00009496"/>
    </source>
</evidence>
<dbReference type="GO" id="GO:0006260">
    <property type="term" value="P:DNA replication"/>
    <property type="evidence" value="ECO:0007669"/>
    <property type="project" value="UniProtKB-KW"/>
</dbReference>
<reference evidence="13 14" key="1">
    <citation type="submission" date="2017-08" db="EMBL/GenBank/DDBJ databases">
        <title>Draft genome sequences of 64 type strains of genus Staph aureus.</title>
        <authorList>
            <person name="Cole K."/>
            <person name="Golubchik T."/>
            <person name="Russell J."/>
            <person name="Foster D."/>
            <person name="Llewelyn M."/>
            <person name="Wilson D."/>
            <person name="Crook D."/>
            <person name="Paul J."/>
        </authorList>
    </citation>
    <scope>NUCLEOTIDE SEQUENCE [LARGE SCALE GENOMIC DNA]</scope>
    <source>
        <strain evidence="13 14">DSM 29875</strain>
    </source>
</reference>
<dbReference type="InterPro" id="IPR011708">
    <property type="entry name" value="DNA_pol3_alpha_NTPase_dom"/>
</dbReference>
<comment type="subcellular location">
    <subcellularLocation>
        <location evidence="1">Cytoplasm</location>
    </subcellularLocation>
</comment>
<evidence type="ECO:0000256" key="10">
    <source>
        <dbReference type="ARBA" id="ARBA00026073"/>
    </source>
</evidence>
<dbReference type="OrthoDB" id="9803237at2"/>
<comment type="caution">
    <text evidence="13">The sequence shown here is derived from an EMBL/GenBank/DDBJ whole genome shotgun (WGS) entry which is preliminary data.</text>
</comment>
<dbReference type="Gene3D" id="3.20.20.140">
    <property type="entry name" value="Metal-dependent hydrolases"/>
    <property type="match status" value="2"/>
</dbReference>
<dbReference type="Pfam" id="PF01336">
    <property type="entry name" value="tRNA_anti-codon"/>
    <property type="match status" value="1"/>
</dbReference>
<comment type="catalytic activity">
    <reaction evidence="11">
        <text>DNA(n) + a 2'-deoxyribonucleoside 5'-triphosphate = DNA(n+1) + diphosphate</text>
        <dbReference type="Rhea" id="RHEA:22508"/>
        <dbReference type="Rhea" id="RHEA-COMP:17339"/>
        <dbReference type="Rhea" id="RHEA-COMP:17340"/>
        <dbReference type="ChEBI" id="CHEBI:33019"/>
        <dbReference type="ChEBI" id="CHEBI:61560"/>
        <dbReference type="ChEBI" id="CHEBI:173112"/>
        <dbReference type="EC" id="2.7.7.7"/>
    </reaction>
</comment>
<proteinExistence type="inferred from homology"/>
<dbReference type="InterPro" id="IPR016195">
    <property type="entry name" value="Pol/histidinol_Pase-like"/>
</dbReference>
<organism evidence="13 14">
    <name type="scientific">Staphylococcus argensis</name>
    <dbReference type="NCBI Taxonomy" id="1607738"/>
    <lineage>
        <taxon>Bacteria</taxon>
        <taxon>Bacillati</taxon>
        <taxon>Bacillota</taxon>
        <taxon>Bacilli</taxon>
        <taxon>Bacillales</taxon>
        <taxon>Staphylococcaceae</taxon>
        <taxon>Staphylococcus</taxon>
    </lineage>
</organism>
<evidence type="ECO:0000313" key="14">
    <source>
        <dbReference type="Proteomes" id="UP000242712"/>
    </source>
</evidence>
<evidence type="ECO:0000313" key="13">
    <source>
        <dbReference type="EMBL" id="POA10203.1"/>
    </source>
</evidence>
<dbReference type="GO" id="GO:0008408">
    <property type="term" value="F:3'-5' exonuclease activity"/>
    <property type="evidence" value="ECO:0007669"/>
    <property type="project" value="InterPro"/>
</dbReference>
<evidence type="ECO:0000256" key="1">
    <source>
        <dbReference type="ARBA" id="ARBA00004496"/>
    </source>
</evidence>
<dbReference type="InterPro" id="IPR004805">
    <property type="entry name" value="DnaE2/DnaE/PolC"/>
</dbReference>
<dbReference type="GeneID" id="98297797"/>
<dbReference type="Proteomes" id="UP000242712">
    <property type="component" value="Unassembled WGS sequence"/>
</dbReference>
<dbReference type="Gene3D" id="1.10.150.870">
    <property type="match status" value="1"/>
</dbReference>
<dbReference type="InterPro" id="IPR040982">
    <property type="entry name" value="DNA_pol3_finger"/>
</dbReference>
<comment type="subunit">
    <text evidence="10">DNA polymerase III contains a core (composed of alpha, epsilon and theta chains) that associates with a tau subunit. This core dimerizes to form the POLIII' complex. PolIII' associates with the gamma complex (composed of gamma, delta, delta', psi and chi chains) and with the beta chain to form the complete DNA polymerase III complex.</text>
</comment>
<dbReference type="PANTHER" id="PTHR32294">
    <property type="entry name" value="DNA POLYMERASE III SUBUNIT ALPHA"/>
    <property type="match status" value="1"/>
</dbReference>
<dbReference type="NCBIfam" id="TIGR00594">
    <property type="entry name" value="polc"/>
    <property type="match status" value="1"/>
</dbReference>
<dbReference type="InterPro" id="IPR004013">
    <property type="entry name" value="PHP_dom"/>
</dbReference>
<dbReference type="EC" id="2.7.7.7" evidence="3"/>
<dbReference type="CDD" id="cd04485">
    <property type="entry name" value="DnaE_OBF"/>
    <property type="match status" value="1"/>
</dbReference>
<dbReference type="RefSeq" id="WP_103371457.1">
    <property type="nucleotide sequence ID" value="NZ_CBCRVO010000001.1"/>
</dbReference>
<evidence type="ECO:0000256" key="11">
    <source>
        <dbReference type="ARBA" id="ARBA00049244"/>
    </source>
</evidence>
<dbReference type="InterPro" id="IPR029460">
    <property type="entry name" value="DNAPol_HHH"/>
</dbReference>
<dbReference type="InterPro" id="IPR004365">
    <property type="entry name" value="NA-bd_OB_tRNA"/>
</dbReference>
<evidence type="ECO:0000256" key="6">
    <source>
        <dbReference type="ARBA" id="ARBA00022695"/>
    </source>
</evidence>
<name>A0A2K4FFY4_9STAP</name>
<gene>
    <name evidence="13" type="ORF">CD039_05485</name>
</gene>
<dbReference type="InterPro" id="IPR003141">
    <property type="entry name" value="Pol/His_phosphatase_N"/>
</dbReference>
<keyword evidence="7" id="KW-0235">DNA replication</keyword>
<dbReference type="GO" id="GO:0003676">
    <property type="term" value="F:nucleic acid binding"/>
    <property type="evidence" value="ECO:0007669"/>
    <property type="project" value="InterPro"/>
</dbReference>
<dbReference type="GO" id="GO:0003887">
    <property type="term" value="F:DNA-directed DNA polymerase activity"/>
    <property type="evidence" value="ECO:0007669"/>
    <property type="project" value="UniProtKB-KW"/>
</dbReference>
<dbReference type="Pfam" id="PF02811">
    <property type="entry name" value="PHP"/>
    <property type="match status" value="1"/>
</dbReference>
<sequence length="1064" mass="123108">MVAHLNIHTSYDLLHSSIRIKDVVKKAANEGYEALAITDTNVLYGYPQFFDACKEAEIKPIFGMTTYLTDNLDTAEIVLLARDNQGLEDLYQLSSAMQLESQEEMPTEWLLDKCEHLIVIFKKVSANDTSLVNVIAQKATVYLNHESEPVTDIPRVWMQSAYYLNKEDADTIPALHAIRDNTKLDIVSETQDLNQHLYQREELKELPLDKEIWQNTQEVVEQCHAEIEYHQSLLPKFETPDGSSSKDYLWQLLQQGLQDKGLTTEQYEERLKHEYDIITTMGFEDYFLIVSDLIHYAKTHDVMVGPGRGSAAGSLVSYLLNITTVDPLEFDLLFERFLNPERVTMPDIDIDFEDTKRERVISYVQEKYGNSHVAGIVTFGHLQARAVARDVGRIMHFDDITLNEISSLIPHKHGITLEEAAQGKKFQAFIHRNYRHEKWFEISKKLEGLPRHTSTHAAGIIINNHPLQQYVPLVMGDNGVLTQWTMTEDERLGLLKIDFLGLRNLSIIHQIIKQVAYHHKQDIDIEQIPFDDPKVFKLLSHGNTTGIFQLESDGIRNVLKRLKPQHFEDIVAVTSLYRPGPMEEIPTYIARRHDPSKVAYIHPDLKPILQNTYGVIIYQEQIMQIANRFANFGYGEADILRRAMSKKKLSVLESERQHFIEGARSNGYDDSVSTQIFDLILKFANYGFARAHAVSYSKIAYIMAYLKVHYPQYFFDNILTNAIGGGQKTKMMIDEAKHQSIPILPPNINESYWFYRATPKGIYLSLGAIKRVGYQSVKSIVDERKTNGPFKDFFDFARRLPKRVKTRSLLEALILVGAFDHFGLNRATLLHSIDEVLDDVSDVEQDGFIFETLTPKVNIEEKEELPDKVLSDYEREYLGFYITKHPMEKLFERKQQYGMFQIANSKDNQPLLIQIDEVKRIRTKKGQNMAFVTLNDGRDTLDGVLFPNVYKRYELDLQDDQPMICYGKYETRNDKLQLIVNELIPVEHFEEQKMKQAKYIVIRQQLQNDAQKELLNQQETEHDLPVYYYDQSQQQIQPIGVIERNKETIQAFLELFSPRDVRIV</sequence>
<dbReference type="AlphaFoldDB" id="A0A2K4FFY4"/>
<accession>A0A2K4FFY4</accession>
<keyword evidence="5" id="KW-0808">Transferase</keyword>
<evidence type="ECO:0000256" key="8">
    <source>
        <dbReference type="ARBA" id="ARBA00022932"/>
    </source>
</evidence>
<evidence type="ECO:0000259" key="12">
    <source>
        <dbReference type="SMART" id="SM00481"/>
    </source>
</evidence>
<dbReference type="Pfam" id="PF07733">
    <property type="entry name" value="DNA_pol3_alpha"/>
    <property type="match status" value="1"/>
</dbReference>
<dbReference type="Pfam" id="PF17657">
    <property type="entry name" value="DNA_pol3_finger"/>
    <property type="match status" value="1"/>
</dbReference>
<comment type="function">
    <text evidence="9">DNA polymerase III is a complex, multichain enzyme responsible for most of the replicative synthesis in bacteria. This DNA polymerase also exhibits 3' to 5' exonuclease activity. The alpha chain is the DNA polymerase.</text>
</comment>
<keyword evidence="8" id="KW-0239">DNA-directed DNA polymerase</keyword>
<dbReference type="Gene3D" id="1.10.10.1600">
    <property type="entry name" value="Bacterial DNA polymerase III alpha subunit, thumb domain"/>
    <property type="match status" value="1"/>
</dbReference>
<evidence type="ECO:0000256" key="4">
    <source>
        <dbReference type="ARBA" id="ARBA00019114"/>
    </source>
</evidence>
<dbReference type="Pfam" id="PF14579">
    <property type="entry name" value="HHH_6"/>
    <property type="match status" value="1"/>
</dbReference>
<dbReference type="SUPFAM" id="SSF89550">
    <property type="entry name" value="PHP domain-like"/>
    <property type="match status" value="1"/>
</dbReference>
<dbReference type="InterPro" id="IPR041931">
    <property type="entry name" value="DNA_pol3_alpha_thumb_dom"/>
</dbReference>
<evidence type="ECO:0000256" key="9">
    <source>
        <dbReference type="ARBA" id="ARBA00025611"/>
    </source>
</evidence>
<dbReference type="CDD" id="cd07431">
    <property type="entry name" value="PHP_PolIIIA"/>
    <property type="match status" value="1"/>
</dbReference>
<dbReference type="GO" id="GO:0005737">
    <property type="term" value="C:cytoplasm"/>
    <property type="evidence" value="ECO:0007669"/>
    <property type="project" value="UniProtKB-SubCell"/>
</dbReference>
<evidence type="ECO:0000256" key="5">
    <source>
        <dbReference type="ARBA" id="ARBA00022679"/>
    </source>
</evidence>
<dbReference type="SMART" id="SM00481">
    <property type="entry name" value="POLIIIAc"/>
    <property type="match status" value="1"/>
</dbReference>